<sequence length="262" mass="27135">MDFGLTGKRALVLASSRGLGLGVAEAIAAEGADVMITGRSGEHLQAAADAITARGAGKAHALALDLSDKATPARLEEAVEKSFGGLDILVNNTGGPPPGAMSEADLSVVHRQFEIMVLSVMDVTQRLLPGMRAQGWGRVLTIASSGVIQPIPNLGLSNALRASLVGWSKSMANETAGDGVTFNMLLPGRIETDRLKELDAANAKRSGKDLDQVAEAARAQIPVGRYGQVEEFAAVAAFLVSARASYINGSMIRCDGGAIKSV</sequence>
<dbReference type="PANTHER" id="PTHR42879:SF6">
    <property type="entry name" value="NADPH-DEPENDENT REDUCTASE BACG"/>
    <property type="match status" value="1"/>
</dbReference>
<dbReference type="AlphaFoldDB" id="A0A1C1YSF4"/>
<dbReference type="EMBL" id="LQZT01000042">
    <property type="protein sequence ID" value="OCW56424.1"/>
    <property type="molecule type" value="Genomic_DNA"/>
</dbReference>
<dbReference type="Proteomes" id="UP000094795">
    <property type="component" value="Unassembled WGS sequence"/>
</dbReference>
<dbReference type="PANTHER" id="PTHR42879">
    <property type="entry name" value="3-OXOACYL-(ACYL-CARRIER-PROTEIN) REDUCTASE"/>
    <property type="match status" value="1"/>
</dbReference>
<dbReference type="PRINTS" id="PR00080">
    <property type="entry name" value="SDRFAMILY"/>
</dbReference>
<protein>
    <submittedName>
        <fullName evidence="2">3-oxoacyl-ACP reductase</fullName>
    </submittedName>
</protein>
<dbReference type="InterPro" id="IPR036291">
    <property type="entry name" value="NAD(P)-bd_dom_sf"/>
</dbReference>
<dbReference type="Pfam" id="PF13561">
    <property type="entry name" value="adh_short_C2"/>
    <property type="match status" value="1"/>
</dbReference>
<dbReference type="STRING" id="1480615.AWJ14_20315"/>
<dbReference type="FunFam" id="3.40.50.720:FF:000084">
    <property type="entry name" value="Short-chain dehydrogenase reductase"/>
    <property type="match status" value="1"/>
</dbReference>
<dbReference type="CDD" id="cd05344">
    <property type="entry name" value="BKR_like_SDR_like"/>
    <property type="match status" value="1"/>
</dbReference>
<dbReference type="RefSeq" id="WP_066182596.1">
    <property type="nucleotide sequence ID" value="NZ_LQZT01000042.1"/>
</dbReference>
<organism evidence="2 3">
    <name type="scientific">Hoeflea olei</name>
    <dbReference type="NCBI Taxonomy" id="1480615"/>
    <lineage>
        <taxon>Bacteria</taxon>
        <taxon>Pseudomonadati</taxon>
        <taxon>Pseudomonadota</taxon>
        <taxon>Alphaproteobacteria</taxon>
        <taxon>Hyphomicrobiales</taxon>
        <taxon>Rhizobiaceae</taxon>
        <taxon>Hoeflea</taxon>
    </lineage>
</organism>
<evidence type="ECO:0000256" key="1">
    <source>
        <dbReference type="ARBA" id="ARBA00006484"/>
    </source>
</evidence>
<name>A0A1C1YSF4_9HYPH</name>
<accession>A0A1C1YSF4</accession>
<dbReference type="SUPFAM" id="SSF51735">
    <property type="entry name" value="NAD(P)-binding Rossmann-fold domains"/>
    <property type="match status" value="1"/>
</dbReference>
<proteinExistence type="inferred from homology"/>
<keyword evidence="3" id="KW-1185">Reference proteome</keyword>
<dbReference type="OrthoDB" id="9793325at2"/>
<reference evidence="2 3" key="1">
    <citation type="submission" date="2015-12" db="EMBL/GenBank/DDBJ databases">
        <authorList>
            <person name="Shamseldin A."/>
            <person name="Moawad H."/>
            <person name="Abd El-Rahim W.M."/>
            <person name="Sadowsky M.J."/>
        </authorList>
    </citation>
    <scope>NUCLEOTIDE SEQUENCE [LARGE SCALE GENOMIC DNA]</scope>
    <source>
        <strain evidence="2 3">JC234</strain>
    </source>
</reference>
<dbReference type="Gene3D" id="3.40.50.720">
    <property type="entry name" value="NAD(P)-binding Rossmann-like Domain"/>
    <property type="match status" value="1"/>
</dbReference>
<dbReference type="InterPro" id="IPR002347">
    <property type="entry name" value="SDR_fam"/>
</dbReference>
<gene>
    <name evidence="2" type="ORF">AWJ14_20315</name>
</gene>
<evidence type="ECO:0000313" key="3">
    <source>
        <dbReference type="Proteomes" id="UP000094795"/>
    </source>
</evidence>
<comment type="caution">
    <text evidence="2">The sequence shown here is derived from an EMBL/GenBank/DDBJ whole genome shotgun (WGS) entry which is preliminary data.</text>
</comment>
<comment type="similarity">
    <text evidence="1">Belongs to the short-chain dehydrogenases/reductases (SDR) family.</text>
</comment>
<dbReference type="PRINTS" id="PR00081">
    <property type="entry name" value="GDHRDH"/>
</dbReference>
<dbReference type="InterPro" id="IPR050259">
    <property type="entry name" value="SDR"/>
</dbReference>
<evidence type="ECO:0000313" key="2">
    <source>
        <dbReference type="EMBL" id="OCW56424.1"/>
    </source>
</evidence>